<dbReference type="Gene3D" id="1.10.287.950">
    <property type="entry name" value="Methyl-accepting chemotaxis protein"/>
    <property type="match status" value="1"/>
</dbReference>
<dbReference type="SUPFAM" id="SSF103190">
    <property type="entry name" value="Sensory domain-like"/>
    <property type="match status" value="1"/>
</dbReference>
<dbReference type="GO" id="GO:0005886">
    <property type="term" value="C:plasma membrane"/>
    <property type="evidence" value="ECO:0007669"/>
    <property type="project" value="UniProtKB-SubCell"/>
</dbReference>
<dbReference type="Pfam" id="PF00015">
    <property type="entry name" value="MCPsignal"/>
    <property type="match status" value="1"/>
</dbReference>
<evidence type="ECO:0000313" key="13">
    <source>
        <dbReference type="EMBL" id="ABR54048.1"/>
    </source>
</evidence>
<feature type="domain" description="Methyl-accepting transducer" evidence="11">
    <location>
        <begin position="445"/>
        <end position="702"/>
    </location>
</feature>
<dbReference type="GO" id="GO:0004888">
    <property type="term" value="F:transmembrane signaling receptor activity"/>
    <property type="evidence" value="ECO:0007669"/>
    <property type="project" value="InterPro"/>
</dbReference>
<dbReference type="Proteomes" id="UP000001107">
    <property type="component" value="Chromosome"/>
</dbReference>
<keyword evidence="4 10" id="KW-1133">Transmembrane helix</keyword>
<sequence>MKIINKKLSNKLLFFSVISVLIPILILSFVATDTIEGILDKNAQSNVDTSMNALEESITLRKAEIESVGEYLTTTPGIINGILNRDEKELLSRIQSFKDSVNADFIGIVDSNGHIITSTAGKDIQSAAIINGMKKAGVETSFEIISDNAASKMNKNYKVEGVTGALSLVIVKPVYNDGEYIGSIVAVEILNNNYKIVDEAKRITGDEATISLGTKRITTSLVTDGKRSVGTSISDNVWNHVRSTGEVYRGTAEVVGVPFVTSYKPIYDSNKNPIGMIFVGSPQTNAILAKNEARNKMILVALIGTILAVLISLITSKKITKPVEELKHATEEFGKGNYEYKSNIKTGDELEVLSNSFNSMAENVKNLMKTMDMDKAELAKLLSEVTTVMNNVSKGDFTARANENSKNNELQKAINKAVSNVAVLIKDLREEVILLNKQVQRVEGQLKGAEETATQVTEAATQVAEASSDQSSKLQDASDRLENTYEVAKSVYAAAEETVKSAKEISENSENGVKKVENAIKRMQTITNVIDDLGRSIQMLGEDGKKINEVTGLIKDIAEQTGLLALNASIEAARAGEAGKGFAVVASEIKALAEEIKKSVENINQTINGVHKRIDETVKLGNKGKDEVDKGVVAIDDVNNALLKINESVNGAVIKINGIKDGAQSAADNTEGALKNAQDIAALSEEFTATAEEVTASTEELNSIIEEIRNVAEEVTKIAERVTEKSSRFNI</sequence>
<dbReference type="InterPro" id="IPR004089">
    <property type="entry name" value="MCPsignal_dom"/>
</dbReference>
<keyword evidence="3 10" id="KW-0812">Transmembrane</keyword>
<dbReference type="InterPro" id="IPR003660">
    <property type="entry name" value="HAMP_dom"/>
</dbReference>
<feature type="coiled-coil region" evidence="9">
    <location>
        <begin position="364"/>
        <end position="498"/>
    </location>
</feature>
<dbReference type="OrthoDB" id="8523at2157"/>
<dbReference type="PROSITE" id="PS50111">
    <property type="entry name" value="CHEMOTAXIS_TRANSDUC_2"/>
    <property type="match status" value="1"/>
</dbReference>
<keyword evidence="6 8" id="KW-0807">Transducer</keyword>
<dbReference type="SMART" id="SM00304">
    <property type="entry name" value="HAMP"/>
    <property type="match status" value="2"/>
</dbReference>
<comment type="subcellular location">
    <subcellularLocation>
        <location evidence="1">Cell membrane</location>
        <topology evidence="1">Multi-pass membrane protein</topology>
    </subcellularLocation>
</comment>
<evidence type="ECO:0000256" key="8">
    <source>
        <dbReference type="PROSITE-ProRule" id="PRU00284"/>
    </source>
</evidence>
<keyword evidence="9" id="KW-0175">Coiled coil</keyword>
<dbReference type="SMART" id="SM00283">
    <property type="entry name" value="MA"/>
    <property type="match status" value="1"/>
</dbReference>
<keyword evidence="5 10" id="KW-0472">Membrane</keyword>
<dbReference type="PANTHER" id="PTHR32089:SF112">
    <property type="entry name" value="LYSOZYME-LIKE PROTEIN-RELATED"/>
    <property type="match status" value="1"/>
</dbReference>
<comment type="similarity">
    <text evidence="7">Belongs to the methyl-accepting chemotaxis (MCP) protein family.</text>
</comment>
<evidence type="ECO:0000256" key="10">
    <source>
        <dbReference type="SAM" id="Phobius"/>
    </source>
</evidence>
<evidence type="ECO:0000256" key="5">
    <source>
        <dbReference type="ARBA" id="ARBA00023136"/>
    </source>
</evidence>
<feature type="domain" description="HAMP" evidence="12">
    <location>
        <begin position="376"/>
        <end position="426"/>
    </location>
</feature>
<evidence type="ECO:0000313" key="14">
    <source>
        <dbReference type="Proteomes" id="UP000001107"/>
    </source>
</evidence>
<evidence type="ECO:0000256" key="4">
    <source>
        <dbReference type="ARBA" id="ARBA00022989"/>
    </source>
</evidence>
<proteinExistence type="inferred from homology"/>
<dbReference type="PANTHER" id="PTHR32089">
    <property type="entry name" value="METHYL-ACCEPTING CHEMOTAXIS PROTEIN MCPB"/>
    <property type="match status" value="1"/>
</dbReference>
<evidence type="ECO:0000259" key="12">
    <source>
        <dbReference type="PROSITE" id="PS50885"/>
    </source>
</evidence>
<dbReference type="PROSITE" id="PS50885">
    <property type="entry name" value="HAMP"/>
    <property type="match status" value="2"/>
</dbReference>
<evidence type="ECO:0000256" key="9">
    <source>
        <dbReference type="SAM" id="Coils"/>
    </source>
</evidence>
<dbReference type="EMBL" id="CP000742">
    <property type="protein sequence ID" value="ABR54048.1"/>
    <property type="molecule type" value="Genomic_DNA"/>
</dbReference>
<evidence type="ECO:0000259" key="11">
    <source>
        <dbReference type="PROSITE" id="PS50111"/>
    </source>
</evidence>
<dbReference type="Pfam" id="PF00672">
    <property type="entry name" value="HAMP"/>
    <property type="match status" value="1"/>
</dbReference>
<dbReference type="GO" id="GO:0007165">
    <property type="term" value="P:signal transduction"/>
    <property type="evidence" value="ECO:0007669"/>
    <property type="project" value="UniProtKB-KW"/>
</dbReference>
<dbReference type="RefSeq" id="WP_011971952.1">
    <property type="nucleotide sequence ID" value="NC_009634.1"/>
</dbReference>
<dbReference type="Gene3D" id="6.10.340.10">
    <property type="match status" value="1"/>
</dbReference>
<evidence type="ECO:0000256" key="2">
    <source>
        <dbReference type="ARBA" id="ARBA00022475"/>
    </source>
</evidence>
<reference evidence="13" key="1">
    <citation type="submission" date="2007-06" db="EMBL/GenBank/DDBJ databases">
        <title>Complete sequence of Methanococcus vannielii SB.</title>
        <authorList>
            <consortium name="US DOE Joint Genome Institute"/>
            <person name="Copeland A."/>
            <person name="Lucas S."/>
            <person name="Lapidus A."/>
            <person name="Barry K."/>
            <person name="Glavina del Rio T."/>
            <person name="Dalin E."/>
            <person name="Tice H."/>
            <person name="Pitluck S."/>
            <person name="Chain P."/>
            <person name="Malfatti S."/>
            <person name="Shin M."/>
            <person name="Vergez L."/>
            <person name="Schmutz J."/>
            <person name="Larimer F."/>
            <person name="Land M."/>
            <person name="Hauser L."/>
            <person name="Kyrpides N."/>
            <person name="Anderson I."/>
            <person name="Sieprawska-Lupa M."/>
            <person name="Whitman W.B."/>
            <person name="Richardson P."/>
        </authorList>
    </citation>
    <scope>NUCLEOTIDE SEQUENCE [LARGE SCALE GENOMIC DNA]</scope>
    <source>
        <strain evidence="13">SB</strain>
    </source>
</reference>
<gene>
    <name evidence="13" type="ordered locus">Mevan_0137</name>
</gene>
<keyword evidence="2" id="KW-1003">Cell membrane</keyword>
<dbReference type="CDD" id="cd06225">
    <property type="entry name" value="HAMP"/>
    <property type="match status" value="1"/>
</dbReference>
<dbReference type="GO" id="GO:0006935">
    <property type="term" value="P:chemotaxis"/>
    <property type="evidence" value="ECO:0007669"/>
    <property type="project" value="InterPro"/>
</dbReference>
<evidence type="ECO:0000256" key="3">
    <source>
        <dbReference type="ARBA" id="ARBA00022692"/>
    </source>
</evidence>
<dbReference type="HOGENOM" id="CLU_000445_107_19_2"/>
<evidence type="ECO:0000256" key="1">
    <source>
        <dbReference type="ARBA" id="ARBA00004651"/>
    </source>
</evidence>
<dbReference type="GeneID" id="5324594"/>
<protein>
    <submittedName>
        <fullName evidence="13">Methyl-accepting chemotaxis sensory transducer</fullName>
    </submittedName>
</protein>
<keyword evidence="14" id="KW-1185">Reference proteome</keyword>
<dbReference type="PRINTS" id="PR00260">
    <property type="entry name" value="CHEMTRNSDUCR"/>
</dbReference>
<dbReference type="InterPro" id="IPR029151">
    <property type="entry name" value="Sensor-like_sf"/>
</dbReference>
<dbReference type="SUPFAM" id="SSF58104">
    <property type="entry name" value="Methyl-accepting chemotaxis protein (MCP) signaling domain"/>
    <property type="match status" value="1"/>
</dbReference>
<dbReference type="AlphaFoldDB" id="A6UNH6"/>
<evidence type="ECO:0000256" key="6">
    <source>
        <dbReference type="ARBA" id="ARBA00023224"/>
    </source>
</evidence>
<dbReference type="InterPro" id="IPR004090">
    <property type="entry name" value="Chemotax_Me-accpt_rcpt"/>
</dbReference>
<organism evidence="13 14">
    <name type="scientific">Methanococcus vannielii (strain ATCC 35089 / DSM 1224 / JCM 13029 / OCM 148 / SB)</name>
    <dbReference type="NCBI Taxonomy" id="406327"/>
    <lineage>
        <taxon>Archaea</taxon>
        <taxon>Methanobacteriati</taxon>
        <taxon>Methanobacteriota</taxon>
        <taxon>Methanomada group</taxon>
        <taxon>Methanococci</taxon>
        <taxon>Methanococcales</taxon>
        <taxon>Methanococcaceae</taxon>
        <taxon>Methanococcus</taxon>
    </lineage>
</organism>
<dbReference type="eggNOG" id="arCOG02320">
    <property type="taxonomic scope" value="Archaea"/>
</dbReference>
<dbReference type="STRING" id="406327.Mevan_0137"/>
<feature type="transmembrane region" description="Helical" evidence="10">
    <location>
        <begin position="12"/>
        <end position="31"/>
    </location>
</feature>
<evidence type="ECO:0000256" key="7">
    <source>
        <dbReference type="ARBA" id="ARBA00029447"/>
    </source>
</evidence>
<dbReference type="KEGG" id="mvn:Mevan_0137"/>
<feature type="domain" description="HAMP" evidence="12">
    <location>
        <begin position="317"/>
        <end position="369"/>
    </location>
</feature>
<dbReference type="InterPro" id="IPR033463">
    <property type="entry name" value="sCache_3"/>
</dbReference>
<dbReference type="Pfam" id="PF17202">
    <property type="entry name" value="sCache_3_3"/>
    <property type="match status" value="1"/>
</dbReference>
<accession>A6UNH6</accession>
<name>A6UNH6_METVS</name>